<evidence type="ECO:0000313" key="2">
    <source>
        <dbReference type="Proteomes" id="UP001596447"/>
    </source>
</evidence>
<name>A0ABD5Z186_9EURY</name>
<gene>
    <name evidence="1" type="ORF">ACFQJ9_05890</name>
</gene>
<comment type="caution">
    <text evidence="1">The sequence shown here is derived from an EMBL/GenBank/DDBJ whole genome shotgun (WGS) entry which is preliminary data.</text>
</comment>
<evidence type="ECO:0000313" key="1">
    <source>
        <dbReference type="EMBL" id="MFC7198952.1"/>
    </source>
</evidence>
<reference evidence="1 2" key="1">
    <citation type="journal article" date="2019" name="Int. J. Syst. Evol. Microbiol.">
        <title>The Global Catalogue of Microorganisms (GCM) 10K type strain sequencing project: providing services to taxonomists for standard genome sequencing and annotation.</title>
        <authorList>
            <consortium name="The Broad Institute Genomics Platform"/>
            <consortium name="The Broad Institute Genome Sequencing Center for Infectious Disease"/>
            <person name="Wu L."/>
            <person name="Ma J."/>
        </authorList>
    </citation>
    <scope>NUCLEOTIDE SEQUENCE [LARGE SCALE GENOMIC DNA]</scope>
    <source>
        <strain evidence="1 2">XZGYJ-43</strain>
    </source>
</reference>
<protein>
    <recommendedName>
        <fullName evidence="3">Aminoglycoside phosphotransferase domain-containing protein</fullName>
    </recommendedName>
</protein>
<dbReference type="Proteomes" id="UP001596447">
    <property type="component" value="Unassembled WGS sequence"/>
</dbReference>
<keyword evidence="2" id="KW-1185">Reference proteome</keyword>
<sequence length="110" mass="11806">MADPAVADASVRGMVDNLRPAWHVETIERAPHGTDFVAILDIRTPAGPKQAVLKATTADLVDPVVARAEPRLLTLLDNETSIPVPTVYGSCDAHPEYPAPFTVPTFSSFQ</sequence>
<dbReference type="EMBL" id="JBHTAR010000011">
    <property type="protein sequence ID" value="MFC7198952.1"/>
    <property type="molecule type" value="Genomic_DNA"/>
</dbReference>
<dbReference type="AlphaFoldDB" id="A0ABD5Z186"/>
<proteinExistence type="predicted"/>
<dbReference type="RefSeq" id="WP_279528902.1">
    <property type="nucleotide sequence ID" value="NZ_CP122312.1"/>
</dbReference>
<accession>A0ABD5Z186</accession>
<evidence type="ECO:0008006" key="3">
    <source>
        <dbReference type="Google" id="ProtNLM"/>
    </source>
</evidence>
<organism evidence="1 2">
    <name type="scientific">Halospeciosus flavus</name>
    <dbReference type="NCBI Taxonomy" id="3032283"/>
    <lineage>
        <taxon>Archaea</taxon>
        <taxon>Methanobacteriati</taxon>
        <taxon>Methanobacteriota</taxon>
        <taxon>Stenosarchaea group</taxon>
        <taxon>Halobacteria</taxon>
        <taxon>Halobacteriales</taxon>
        <taxon>Halobacteriaceae</taxon>
        <taxon>Halospeciosus</taxon>
    </lineage>
</organism>